<dbReference type="AlphaFoldDB" id="A0AAD7SF74"/>
<protein>
    <submittedName>
        <fullName evidence="1">Uncharacterized protein</fullName>
    </submittedName>
</protein>
<organism evidence="1 2">
    <name type="scientific">Aldrovandia affinis</name>
    <dbReference type="NCBI Taxonomy" id="143900"/>
    <lineage>
        <taxon>Eukaryota</taxon>
        <taxon>Metazoa</taxon>
        <taxon>Chordata</taxon>
        <taxon>Craniata</taxon>
        <taxon>Vertebrata</taxon>
        <taxon>Euteleostomi</taxon>
        <taxon>Actinopterygii</taxon>
        <taxon>Neopterygii</taxon>
        <taxon>Teleostei</taxon>
        <taxon>Notacanthiformes</taxon>
        <taxon>Halosauridae</taxon>
        <taxon>Aldrovandia</taxon>
    </lineage>
</organism>
<name>A0AAD7SF74_9TELE</name>
<gene>
    <name evidence="1" type="ORF">AAFF_G00387940</name>
</gene>
<dbReference type="EMBL" id="JAINUG010000072">
    <property type="protein sequence ID" value="KAJ8401212.1"/>
    <property type="molecule type" value="Genomic_DNA"/>
</dbReference>
<reference evidence="1" key="1">
    <citation type="journal article" date="2023" name="Science">
        <title>Genome structures resolve the early diversification of teleost fishes.</title>
        <authorList>
            <person name="Parey E."/>
            <person name="Louis A."/>
            <person name="Montfort J."/>
            <person name="Bouchez O."/>
            <person name="Roques C."/>
            <person name="Iampietro C."/>
            <person name="Lluch J."/>
            <person name="Castinel A."/>
            <person name="Donnadieu C."/>
            <person name="Desvignes T."/>
            <person name="Floi Bucao C."/>
            <person name="Jouanno E."/>
            <person name="Wen M."/>
            <person name="Mejri S."/>
            <person name="Dirks R."/>
            <person name="Jansen H."/>
            <person name="Henkel C."/>
            <person name="Chen W.J."/>
            <person name="Zahm M."/>
            <person name="Cabau C."/>
            <person name="Klopp C."/>
            <person name="Thompson A.W."/>
            <person name="Robinson-Rechavi M."/>
            <person name="Braasch I."/>
            <person name="Lecointre G."/>
            <person name="Bobe J."/>
            <person name="Postlethwait J.H."/>
            <person name="Berthelot C."/>
            <person name="Roest Crollius H."/>
            <person name="Guiguen Y."/>
        </authorList>
    </citation>
    <scope>NUCLEOTIDE SEQUENCE</scope>
    <source>
        <strain evidence="1">NC1722</strain>
    </source>
</reference>
<dbReference type="Proteomes" id="UP001221898">
    <property type="component" value="Unassembled WGS sequence"/>
</dbReference>
<proteinExistence type="predicted"/>
<evidence type="ECO:0000313" key="2">
    <source>
        <dbReference type="Proteomes" id="UP001221898"/>
    </source>
</evidence>
<evidence type="ECO:0000313" key="1">
    <source>
        <dbReference type="EMBL" id="KAJ8401212.1"/>
    </source>
</evidence>
<keyword evidence="2" id="KW-1185">Reference proteome</keyword>
<sequence length="119" mass="13196">MREIAKLRSDEMQKMRLQIDGKTDALNQWISDLQEKLQHSRKYISQLEECCGSAGVPVAAIQQTFSGLTTSGRQSESDDEALCAAANRTPSTVLAPAGRGGASVMRRYHYMEEEDYSPP</sequence>
<comment type="caution">
    <text evidence="1">The sequence shown here is derived from an EMBL/GenBank/DDBJ whole genome shotgun (WGS) entry which is preliminary data.</text>
</comment>
<accession>A0AAD7SF74</accession>